<gene>
    <name evidence="1" type="ORF">GF068_18460</name>
</gene>
<dbReference type="Proteomes" id="UP000440224">
    <property type="component" value="Unassembled WGS sequence"/>
</dbReference>
<dbReference type="AlphaFoldDB" id="A0A6N7PPH0"/>
<accession>A0A6N7PPH0</accession>
<sequence length="85" mass="9233">MSRSRVRDRARLRAPVETTDPAALAAYAGELRPVVANLRALAEDATAAPSQRVHARAYLRRELLRGIRELEARIDTAAPATSPAS</sequence>
<evidence type="ECO:0000313" key="2">
    <source>
        <dbReference type="Proteomes" id="UP000440224"/>
    </source>
</evidence>
<proteinExistence type="predicted"/>
<evidence type="ECO:0000313" key="1">
    <source>
        <dbReference type="EMBL" id="MRG93883.1"/>
    </source>
</evidence>
<name>A0A6N7PPH0_9BACT</name>
<dbReference type="OrthoDB" id="5537325at2"/>
<dbReference type="RefSeq" id="WP_153820729.1">
    <property type="nucleotide sequence ID" value="NZ_WJIE01000005.1"/>
</dbReference>
<protein>
    <submittedName>
        <fullName evidence="1">Uncharacterized protein</fullName>
    </submittedName>
</protein>
<dbReference type="EMBL" id="WJIE01000005">
    <property type="protein sequence ID" value="MRG93883.1"/>
    <property type="molecule type" value="Genomic_DNA"/>
</dbReference>
<organism evidence="1 2">
    <name type="scientific">Polyangium spumosum</name>
    <dbReference type="NCBI Taxonomy" id="889282"/>
    <lineage>
        <taxon>Bacteria</taxon>
        <taxon>Pseudomonadati</taxon>
        <taxon>Myxococcota</taxon>
        <taxon>Polyangia</taxon>
        <taxon>Polyangiales</taxon>
        <taxon>Polyangiaceae</taxon>
        <taxon>Polyangium</taxon>
    </lineage>
</organism>
<comment type="caution">
    <text evidence="1">The sequence shown here is derived from an EMBL/GenBank/DDBJ whole genome shotgun (WGS) entry which is preliminary data.</text>
</comment>
<reference evidence="1 2" key="1">
    <citation type="submission" date="2019-10" db="EMBL/GenBank/DDBJ databases">
        <title>A soil myxobacterium in the family Polyangiaceae.</title>
        <authorList>
            <person name="Li Y."/>
            <person name="Wang J."/>
        </authorList>
    </citation>
    <scope>NUCLEOTIDE SEQUENCE [LARGE SCALE GENOMIC DNA]</scope>
    <source>
        <strain evidence="1 2">DSM 14734</strain>
    </source>
</reference>
<keyword evidence="2" id="KW-1185">Reference proteome</keyword>